<keyword evidence="4" id="KW-1185">Reference proteome</keyword>
<dbReference type="PATRIC" id="fig|161398.10.peg.3906"/>
<sequence length="398" mass="46293">MNFYNSEFLTTHSQSIVDFYKDRCVDNDLGGYFQNYLDDGTTFNNGFRQLVSSTRMVVNFCRAAKLLNNDEYLAIAKHGLDYVEQQHWRESSKAYAWTLQDNQPQDMTQQAYGYAFVLLCYAHCYKAGVIDSDAKINETFELLESRFWQAEEGIYADTIYDDGRLCDYRGQNANMHICEALIAAYGATHSPVYLEKAQHLANRFCFELSAQSLGLVYEHFTPELEPDLEYNKDDPKNLYRPWGFQPGHQTEWAKLLMQLNAFEARPEFVEKAQYLFDVAYSKAWDTFHGGLVYGFDTEYQTCDSDKYFWVQAESFAAAAMLFGETKQPQYLEQYTALWDYCWQHFVDHEFGAWFRVLTGTNQKYSNQKSEAGAKCDYHTLGACFDVLEFSFIPIRLSK</sequence>
<dbReference type="SUPFAM" id="SSF48208">
    <property type="entry name" value="Six-hairpin glycosidases"/>
    <property type="match status" value="1"/>
</dbReference>
<name>A0A0S2K8E6_9GAMM</name>
<dbReference type="Proteomes" id="UP000061457">
    <property type="component" value="Chromosome II"/>
</dbReference>
<gene>
    <name evidence="3" type="ORF">PP2015_3822</name>
</gene>
<evidence type="ECO:0000256" key="1">
    <source>
        <dbReference type="ARBA" id="ARBA00008558"/>
    </source>
</evidence>
<dbReference type="AlphaFoldDB" id="A0A0S2K8E6"/>
<evidence type="ECO:0000313" key="3">
    <source>
        <dbReference type="EMBL" id="ALO44291.1"/>
    </source>
</evidence>
<dbReference type="InterPro" id="IPR010819">
    <property type="entry name" value="AGE/CE"/>
</dbReference>
<dbReference type="KEGG" id="pphe:PP2015_3822"/>
<keyword evidence="2 3" id="KW-0413">Isomerase</keyword>
<comment type="similarity">
    <text evidence="1">Belongs to the N-acylglucosamine 2-epimerase family.</text>
</comment>
<dbReference type="RefSeq" id="WP_058032160.1">
    <property type="nucleotide sequence ID" value="NZ_CP013188.1"/>
</dbReference>
<accession>A0A0S2K8E6</accession>
<dbReference type="OrthoDB" id="9806359at2"/>
<evidence type="ECO:0000313" key="4">
    <source>
        <dbReference type="Proteomes" id="UP000061457"/>
    </source>
</evidence>
<organism evidence="3 4">
    <name type="scientific">Pseudoalteromonas phenolica</name>
    <dbReference type="NCBI Taxonomy" id="161398"/>
    <lineage>
        <taxon>Bacteria</taxon>
        <taxon>Pseudomonadati</taxon>
        <taxon>Pseudomonadota</taxon>
        <taxon>Gammaproteobacteria</taxon>
        <taxon>Alteromonadales</taxon>
        <taxon>Pseudoalteromonadaceae</taxon>
        <taxon>Pseudoalteromonas</taxon>
    </lineage>
</organism>
<dbReference type="GO" id="GO:0016853">
    <property type="term" value="F:isomerase activity"/>
    <property type="evidence" value="ECO:0007669"/>
    <property type="project" value="UniProtKB-KW"/>
</dbReference>
<dbReference type="GO" id="GO:0005975">
    <property type="term" value="P:carbohydrate metabolic process"/>
    <property type="evidence" value="ECO:0007669"/>
    <property type="project" value="InterPro"/>
</dbReference>
<dbReference type="PANTHER" id="PTHR15108">
    <property type="entry name" value="N-ACYLGLUCOSAMINE-2-EPIMERASE"/>
    <property type="match status" value="1"/>
</dbReference>
<protein>
    <submittedName>
        <fullName evidence="3">D-mannose isomerase</fullName>
    </submittedName>
</protein>
<reference evidence="3 4" key="1">
    <citation type="submission" date="2015-11" db="EMBL/GenBank/DDBJ databases">
        <authorList>
            <person name="Zhang Y."/>
            <person name="Guo Z."/>
        </authorList>
    </citation>
    <scope>NUCLEOTIDE SEQUENCE [LARGE SCALE GENOMIC DNA]</scope>
    <source>
        <strain evidence="3 4">KCTC 12086</strain>
    </source>
</reference>
<dbReference type="Pfam" id="PF07221">
    <property type="entry name" value="GlcNAc_2-epim"/>
    <property type="match status" value="1"/>
</dbReference>
<dbReference type="Gene3D" id="1.50.10.10">
    <property type="match status" value="1"/>
</dbReference>
<dbReference type="InterPro" id="IPR008928">
    <property type="entry name" value="6-hairpin_glycosidase_sf"/>
</dbReference>
<proteinExistence type="inferred from homology"/>
<dbReference type="EMBL" id="CP013188">
    <property type="protein sequence ID" value="ALO44291.1"/>
    <property type="molecule type" value="Genomic_DNA"/>
</dbReference>
<dbReference type="STRING" id="161398.PP2015_3822"/>
<evidence type="ECO:0000256" key="2">
    <source>
        <dbReference type="ARBA" id="ARBA00023235"/>
    </source>
</evidence>
<dbReference type="InterPro" id="IPR012341">
    <property type="entry name" value="6hp_glycosidase-like_sf"/>
</dbReference>